<dbReference type="GO" id="GO:0003676">
    <property type="term" value="F:nucleic acid binding"/>
    <property type="evidence" value="ECO:0007669"/>
    <property type="project" value="InterPro"/>
</dbReference>
<keyword evidence="4" id="KW-0378">Hydrolase</keyword>
<accession>A0A381SAS1</accession>
<evidence type="ECO:0000259" key="7">
    <source>
        <dbReference type="Pfam" id="PF02272"/>
    </source>
</evidence>
<dbReference type="GO" id="GO:0008409">
    <property type="term" value="F:5'-3' exonuclease activity"/>
    <property type="evidence" value="ECO:0007669"/>
    <property type="project" value="InterPro"/>
</dbReference>
<evidence type="ECO:0000313" key="9">
    <source>
        <dbReference type="EMBL" id="SUZ98223.1"/>
    </source>
</evidence>
<dbReference type="InterPro" id="IPR004610">
    <property type="entry name" value="RecJ"/>
</dbReference>
<dbReference type="GO" id="GO:0006281">
    <property type="term" value="P:DNA repair"/>
    <property type="evidence" value="ECO:0007669"/>
    <property type="project" value="InterPro"/>
</dbReference>
<dbReference type="EMBL" id="UINC01002583">
    <property type="protein sequence ID" value="SUZ98223.1"/>
    <property type="molecule type" value="Genomic_DNA"/>
</dbReference>
<evidence type="ECO:0000256" key="2">
    <source>
        <dbReference type="ARBA" id="ARBA00019841"/>
    </source>
</evidence>
<evidence type="ECO:0000256" key="3">
    <source>
        <dbReference type="ARBA" id="ARBA00022722"/>
    </source>
</evidence>
<dbReference type="InterPro" id="IPR001667">
    <property type="entry name" value="DDH_dom"/>
</dbReference>
<comment type="similarity">
    <text evidence="1">Belongs to the RecJ family.</text>
</comment>
<name>A0A381SAS1_9ZZZZ</name>
<reference evidence="9" key="1">
    <citation type="submission" date="2018-05" db="EMBL/GenBank/DDBJ databases">
        <authorList>
            <person name="Lanie J.A."/>
            <person name="Ng W.-L."/>
            <person name="Kazmierczak K.M."/>
            <person name="Andrzejewski T.M."/>
            <person name="Davidsen T.M."/>
            <person name="Wayne K.J."/>
            <person name="Tettelin H."/>
            <person name="Glass J.I."/>
            <person name="Rusch D."/>
            <person name="Podicherti R."/>
            <person name="Tsui H.-C.T."/>
            <person name="Winkler M.E."/>
        </authorList>
    </citation>
    <scope>NUCLEOTIDE SEQUENCE</scope>
</reference>
<evidence type="ECO:0000259" key="8">
    <source>
        <dbReference type="Pfam" id="PF17768"/>
    </source>
</evidence>
<dbReference type="Gene3D" id="3.90.1640.30">
    <property type="match status" value="1"/>
</dbReference>
<dbReference type="Pfam" id="PF01368">
    <property type="entry name" value="DHH"/>
    <property type="match status" value="1"/>
</dbReference>
<dbReference type="InterPro" id="IPR003156">
    <property type="entry name" value="DHHA1_dom"/>
</dbReference>
<evidence type="ECO:0000256" key="1">
    <source>
        <dbReference type="ARBA" id="ARBA00005915"/>
    </source>
</evidence>
<dbReference type="SUPFAM" id="SSF64182">
    <property type="entry name" value="DHH phosphoesterases"/>
    <property type="match status" value="1"/>
</dbReference>
<dbReference type="NCBIfam" id="TIGR00644">
    <property type="entry name" value="recJ"/>
    <property type="match status" value="1"/>
</dbReference>
<dbReference type="InterPro" id="IPR051673">
    <property type="entry name" value="SSDNA_exonuclease_RecJ"/>
</dbReference>
<dbReference type="Gene3D" id="3.10.310.30">
    <property type="match status" value="1"/>
</dbReference>
<dbReference type="Pfam" id="PF02272">
    <property type="entry name" value="DHHA1"/>
    <property type="match status" value="1"/>
</dbReference>
<dbReference type="AlphaFoldDB" id="A0A381SAS1"/>
<evidence type="ECO:0000259" key="6">
    <source>
        <dbReference type="Pfam" id="PF01368"/>
    </source>
</evidence>
<proteinExistence type="inferred from homology"/>
<dbReference type="GO" id="GO:0006310">
    <property type="term" value="P:DNA recombination"/>
    <property type="evidence" value="ECO:0007669"/>
    <property type="project" value="InterPro"/>
</dbReference>
<organism evidence="9">
    <name type="scientific">marine metagenome</name>
    <dbReference type="NCBI Taxonomy" id="408172"/>
    <lineage>
        <taxon>unclassified sequences</taxon>
        <taxon>metagenomes</taxon>
        <taxon>ecological metagenomes</taxon>
    </lineage>
</organism>
<dbReference type="PANTHER" id="PTHR30255:SF2">
    <property type="entry name" value="SINGLE-STRANDED-DNA-SPECIFIC EXONUCLEASE RECJ"/>
    <property type="match status" value="1"/>
</dbReference>
<dbReference type="InterPro" id="IPR038763">
    <property type="entry name" value="DHH_sf"/>
</dbReference>
<dbReference type="PANTHER" id="PTHR30255">
    <property type="entry name" value="SINGLE-STRANDED-DNA-SPECIFIC EXONUCLEASE RECJ"/>
    <property type="match status" value="1"/>
</dbReference>
<dbReference type="InterPro" id="IPR041122">
    <property type="entry name" value="RecJ_OB"/>
</dbReference>
<keyword evidence="5" id="KW-0269">Exonuclease</keyword>
<feature type="domain" description="DHHA1" evidence="7">
    <location>
        <begin position="348"/>
        <end position="438"/>
    </location>
</feature>
<dbReference type="Pfam" id="PF17768">
    <property type="entry name" value="RecJ_OB"/>
    <property type="match status" value="1"/>
</dbReference>
<feature type="domain" description="DDH" evidence="6">
    <location>
        <begin position="78"/>
        <end position="228"/>
    </location>
</feature>
<feature type="domain" description="RecJ OB" evidence="8">
    <location>
        <begin position="455"/>
        <end position="561"/>
    </location>
</feature>
<evidence type="ECO:0000256" key="4">
    <source>
        <dbReference type="ARBA" id="ARBA00022801"/>
    </source>
</evidence>
<sequence>MATWKIKTPDTSLVFRLTEEFKTSEIIGRVLANRDIESLESSRSFFDPKLSQLHDPFLMKDMDIAAGMVAEKVKSGGRIFIFGDYDVDGTTGSSALFLFLTSLECDAKVYIPDRMKEGYGLSREGIDVAKDWGADLLISCDCGINATDEVAYANDQNLEVIITDHHMPDENLPEANAILNPKQPDCSYPFKGLCGGAVVFKLIQAVSKLLELDDDLVHQYIDLITLGTAADIVPLTDENRIIVKHGLKSLSKTKRPGLRALLEVSGLGEKELTVGRLLFWAAPRINAAGRLGDANRAVQLMTTENLPESLKLARELDEENRQRQDLQQSMVDEAIMKVNAEVDLEKEKAIVLWDDNWHEGVIGIVASKIKETYHRPAVIISLSNGTGKGSARSVKGFDLYENLTECRELLDGYGGHPMAAGLTLDRENLEDFRTRFSNLAYETLADDDLVNSLDIEGEMDLNLIDSRFMDFLEKLAPFGPGNMTPKFITRHVIPVGNPRLVGNGDHLKFRAKKGETSYDAIGFNMGNHYEKLITGKPIDIAYVVEKNEWQGRTSIQLNIRDIK</sequence>
<keyword evidence="3" id="KW-0540">Nuclease</keyword>
<protein>
    <recommendedName>
        <fullName evidence="2">Single-stranded-DNA-specific exonuclease RecJ</fullName>
    </recommendedName>
</protein>
<evidence type="ECO:0000256" key="5">
    <source>
        <dbReference type="ARBA" id="ARBA00022839"/>
    </source>
</evidence>
<gene>
    <name evidence="9" type="ORF">METZ01_LOCUS51077</name>
</gene>